<protein>
    <submittedName>
        <fullName evidence="1">Uncharacterized protein</fullName>
    </submittedName>
</protein>
<gene>
    <name evidence="1" type="ORF">QBC33DRAFT_12003</name>
</gene>
<evidence type="ECO:0000313" key="2">
    <source>
        <dbReference type="Proteomes" id="UP001244011"/>
    </source>
</evidence>
<dbReference type="AlphaFoldDB" id="A0AAJ0CBJ9"/>
<sequence length="218" mass="24257">MKVPGENFISLQGLVKTWITSLPRIPATNISVAGSKGYVEMDAWGKNTLSPGSTGSPKVLAEGQSCQESLFARSVLLSLLAPGHPCIWHLSWCSSSIQSKTILPYREPTSLTTRNENTPHLWLLAGTRDIVRHWVTMCFFKTRGSVRARKQRRATSYLTTWNPWSSNTTPHPSHDFDDGVPIRISIFKVKFLVYALSISILKGDCKPRPTLILTSGFT</sequence>
<proteinExistence type="predicted"/>
<name>A0AAJ0CBJ9_9PEZI</name>
<dbReference type="GeneID" id="85305163"/>
<dbReference type="EMBL" id="MU838997">
    <property type="protein sequence ID" value="KAK1772473.1"/>
    <property type="molecule type" value="Genomic_DNA"/>
</dbReference>
<keyword evidence="2" id="KW-1185">Reference proteome</keyword>
<comment type="caution">
    <text evidence="1">The sequence shown here is derived from an EMBL/GenBank/DDBJ whole genome shotgun (WGS) entry which is preliminary data.</text>
</comment>
<accession>A0AAJ0CBJ9</accession>
<reference evidence="1" key="1">
    <citation type="submission" date="2023-06" db="EMBL/GenBank/DDBJ databases">
        <title>Genome-scale phylogeny and comparative genomics of the fungal order Sordariales.</title>
        <authorList>
            <consortium name="Lawrence Berkeley National Laboratory"/>
            <person name="Hensen N."/>
            <person name="Bonometti L."/>
            <person name="Westerberg I."/>
            <person name="Brannstrom I.O."/>
            <person name="Guillou S."/>
            <person name="Cros-Aarteil S."/>
            <person name="Calhoun S."/>
            <person name="Haridas S."/>
            <person name="Kuo A."/>
            <person name="Mondo S."/>
            <person name="Pangilinan J."/>
            <person name="Riley R."/>
            <person name="Labutti K."/>
            <person name="Andreopoulos B."/>
            <person name="Lipzen A."/>
            <person name="Chen C."/>
            <person name="Yanf M."/>
            <person name="Daum C."/>
            <person name="Ng V."/>
            <person name="Clum A."/>
            <person name="Steindorff A."/>
            <person name="Ohm R."/>
            <person name="Martin F."/>
            <person name="Silar P."/>
            <person name="Natvig D."/>
            <person name="Lalanne C."/>
            <person name="Gautier V."/>
            <person name="Ament-Velasquez S.L."/>
            <person name="Kruys A."/>
            <person name="Hutchinson M.I."/>
            <person name="Powell A.J."/>
            <person name="Barry K."/>
            <person name="Miller A.N."/>
            <person name="Grigoriev I.V."/>
            <person name="Debuchy R."/>
            <person name="Gladieux P."/>
            <person name="Thoren M.H."/>
            <person name="Johannesson H."/>
        </authorList>
    </citation>
    <scope>NUCLEOTIDE SEQUENCE</scope>
    <source>
        <strain evidence="1">8032-3</strain>
    </source>
</reference>
<organism evidence="1 2">
    <name type="scientific">Phialemonium atrogriseum</name>
    <dbReference type="NCBI Taxonomy" id="1093897"/>
    <lineage>
        <taxon>Eukaryota</taxon>
        <taxon>Fungi</taxon>
        <taxon>Dikarya</taxon>
        <taxon>Ascomycota</taxon>
        <taxon>Pezizomycotina</taxon>
        <taxon>Sordariomycetes</taxon>
        <taxon>Sordariomycetidae</taxon>
        <taxon>Cephalothecales</taxon>
        <taxon>Cephalothecaceae</taxon>
        <taxon>Phialemonium</taxon>
    </lineage>
</organism>
<dbReference type="Proteomes" id="UP001244011">
    <property type="component" value="Unassembled WGS sequence"/>
</dbReference>
<evidence type="ECO:0000313" key="1">
    <source>
        <dbReference type="EMBL" id="KAK1772473.1"/>
    </source>
</evidence>
<dbReference type="RefSeq" id="XP_060288686.1">
    <property type="nucleotide sequence ID" value="XM_060421976.1"/>
</dbReference>